<protein>
    <submittedName>
        <fullName evidence="2">Uncharacterized protein</fullName>
    </submittedName>
</protein>
<feature type="compositionally biased region" description="Polar residues" evidence="1">
    <location>
        <begin position="270"/>
        <end position="283"/>
    </location>
</feature>
<dbReference type="AlphaFoldDB" id="A0A9P9YJE1"/>
<dbReference type="Proteomes" id="UP001059596">
    <property type="component" value="Unassembled WGS sequence"/>
</dbReference>
<accession>A0A9P9YJE1</accession>
<name>A0A9P9YJE1_9MUSC</name>
<sequence length="336" mass="37924">MSCRPACRLPLEPLRQATVQHGCPATNCSVCGQNDGEQGCRCSCTRNKHILEALSCLFRVSRFQVVTTLFQLAYHESQPLPRFPRDRVWSVMENVKAPYTELHDLRIYDSLYDRCGQPIDPLDRTNAYKLLRLIFLIPVLVPEQRARLLAMLAQLNARAACPVDLDALLLALQQVQLEELVCGILEQDGRVKRFHSARQCLELCNLYHKVVATDKNAIIHKRRRIQAKSKGKDADAQRKPQRKTITTQIYCTRRVPEPEDRVETPVLRSVGSSLRRPSNNVKSSAAGPRLSGTASAKESRRSSRNSTGSPKRNKTELANVGVRMQGGVRRRNKSSF</sequence>
<gene>
    <name evidence="2" type="ORF">M5D96_009063</name>
</gene>
<feature type="region of interest" description="Disordered" evidence="1">
    <location>
        <begin position="223"/>
        <end position="336"/>
    </location>
</feature>
<proteinExistence type="predicted"/>
<evidence type="ECO:0000313" key="3">
    <source>
        <dbReference type="Proteomes" id="UP001059596"/>
    </source>
</evidence>
<keyword evidence="3" id="KW-1185">Reference proteome</keyword>
<organism evidence="2 3">
    <name type="scientific">Drosophila gunungcola</name>
    <name type="common">fruit fly</name>
    <dbReference type="NCBI Taxonomy" id="103775"/>
    <lineage>
        <taxon>Eukaryota</taxon>
        <taxon>Metazoa</taxon>
        <taxon>Ecdysozoa</taxon>
        <taxon>Arthropoda</taxon>
        <taxon>Hexapoda</taxon>
        <taxon>Insecta</taxon>
        <taxon>Pterygota</taxon>
        <taxon>Neoptera</taxon>
        <taxon>Endopterygota</taxon>
        <taxon>Diptera</taxon>
        <taxon>Brachycera</taxon>
        <taxon>Muscomorpha</taxon>
        <taxon>Ephydroidea</taxon>
        <taxon>Drosophilidae</taxon>
        <taxon>Drosophila</taxon>
        <taxon>Sophophora</taxon>
    </lineage>
</organism>
<reference evidence="2" key="1">
    <citation type="journal article" date="2023" name="Genome Biol. Evol.">
        <title>Long-read-based Genome Assembly of Drosophila gunungcola Reveals Fewer Chemosensory Genes in Flower-breeding Species.</title>
        <authorList>
            <person name="Negi A."/>
            <person name="Liao B.Y."/>
            <person name="Yeh S.D."/>
        </authorList>
    </citation>
    <scope>NUCLEOTIDE SEQUENCE</scope>
    <source>
        <strain evidence="2">Sukarami</strain>
    </source>
</reference>
<comment type="caution">
    <text evidence="2">The sequence shown here is derived from an EMBL/GenBank/DDBJ whole genome shotgun (WGS) entry which is preliminary data.</text>
</comment>
<evidence type="ECO:0000256" key="1">
    <source>
        <dbReference type="SAM" id="MobiDB-lite"/>
    </source>
</evidence>
<evidence type="ECO:0000313" key="2">
    <source>
        <dbReference type="EMBL" id="KAI8038022.1"/>
    </source>
</evidence>
<dbReference type="EMBL" id="JAMKOV010000009">
    <property type="protein sequence ID" value="KAI8038022.1"/>
    <property type="molecule type" value="Genomic_DNA"/>
</dbReference>
<feature type="compositionally biased region" description="Basic and acidic residues" evidence="1">
    <location>
        <begin position="254"/>
        <end position="263"/>
    </location>
</feature>